<feature type="region of interest" description="Disordered" evidence="1">
    <location>
        <begin position="71"/>
        <end position="92"/>
    </location>
</feature>
<dbReference type="Proteomes" id="UP000777482">
    <property type="component" value="Unassembled WGS sequence"/>
</dbReference>
<name>A0A9P6VW12_RHOMI</name>
<sequence>MPRLGGHGIDKVDSQRQSDLYQIAQYTCVYDALHRTVQCKPFARTFMKQANGLMSEVTPFVNAGHSLPRAGLDVPPEARSERRVPVGLHPPS</sequence>
<evidence type="ECO:0000256" key="1">
    <source>
        <dbReference type="SAM" id="MobiDB-lite"/>
    </source>
</evidence>
<evidence type="ECO:0000313" key="2">
    <source>
        <dbReference type="EMBL" id="KAG0657361.1"/>
    </source>
</evidence>
<dbReference type="AlphaFoldDB" id="A0A9P6VW12"/>
<dbReference type="OrthoDB" id="2526002at2759"/>
<comment type="caution">
    <text evidence="2">The sequence shown here is derived from an EMBL/GenBank/DDBJ whole genome shotgun (WGS) entry which is preliminary data.</text>
</comment>
<organism evidence="2 3">
    <name type="scientific">Rhodotorula mucilaginosa</name>
    <name type="common">Yeast</name>
    <name type="synonym">Rhodotorula rubra</name>
    <dbReference type="NCBI Taxonomy" id="5537"/>
    <lineage>
        <taxon>Eukaryota</taxon>
        <taxon>Fungi</taxon>
        <taxon>Dikarya</taxon>
        <taxon>Basidiomycota</taxon>
        <taxon>Pucciniomycotina</taxon>
        <taxon>Microbotryomycetes</taxon>
        <taxon>Sporidiobolales</taxon>
        <taxon>Sporidiobolaceae</taxon>
        <taxon>Rhodotorula</taxon>
    </lineage>
</organism>
<dbReference type="EMBL" id="PUHQ01000082">
    <property type="protein sequence ID" value="KAG0657361.1"/>
    <property type="molecule type" value="Genomic_DNA"/>
</dbReference>
<protein>
    <submittedName>
        <fullName evidence="2">Uncharacterized protein</fullName>
    </submittedName>
</protein>
<evidence type="ECO:0000313" key="3">
    <source>
        <dbReference type="Proteomes" id="UP000777482"/>
    </source>
</evidence>
<proteinExistence type="predicted"/>
<keyword evidence="3" id="KW-1185">Reference proteome</keyword>
<reference evidence="2 3" key="1">
    <citation type="submission" date="2020-11" db="EMBL/GenBank/DDBJ databases">
        <title>Kefir isolates.</title>
        <authorList>
            <person name="Marcisauskas S."/>
            <person name="Kim Y."/>
            <person name="Blasche S."/>
        </authorList>
    </citation>
    <scope>NUCLEOTIDE SEQUENCE [LARGE SCALE GENOMIC DNA]</scope>
    <source>
        <strain evidence="2 3">KR</strain>
    </source>
</reference>
<accession>A0A9P6VW12</accession>
<gene>
    <name evidence="2" type="ORF">C6P46_006545</name>
</gene>